<sequence length="141" mass="15373">MEQPDALHEGDEDELFIQDDAASDGEEDALESVIQQELAKFQQQQAVKYAELAASGWVALPLPSPAPVQQLLRAEEHQLETDFSGPAEPSYSGVERTEYVPAAKPAEHWQCIPPGQQQQQHFDSPFSAASLDGPGFARPCG</sequence>
<proteinExistence type="predicted"/>
<accession>A0ABY8U2T4</accession>
<protein>
    <submittedName>
        <fullName evidence="2">Uncharacterized protein</fullName>
    </submittedName>
</protein>
<feature type="compositionally biased region" description="Acidic residues" evidence="1">
    <location>
        <begin position="10"/>
        <end position="28"/>
    </location>
</feature>
<feature type="region of interest" description="Disordered" evidence="1">
    <location>
        <begin position="115"/>
        <end position="141"/>
    </location>
</feature>
<evidence type="ECO:0000256" key="1">
    <source>
        <dbReference type="SAM" id="MobiDB-lite"/>
    </source>
</evidence>
<reference evidence="2 3" key="1">
    <citation type="submission" date="2023-05" db="EMBL/GenBank/DDBJ databases">
        <title>A 100% complete, gapless, phased diploid assembly of the Scenedesmus obliquus UTEX 3031 genome.</title>
        <authorList>
            <person name="Biondi T.C."/>
            <person name="Hanschen E.R."/>
            <person name="Kwon T."/>
            <person name="Eng W."/>
            <person name="Kruse C.P.S."/>
            <person name="Koehler S.I."/>
            <person name="Kunde Y."/>
            <person name="Gleasner C.D."/>
            <person name="You Mak K.T."/>
            <person name="Polle J."/>
            <person name="Hovde B.T."/>
            <person name="Starkenburg S.R."/>
        </authorList>
    </citation>
    <scope>NUCLEOTIDE SEQUENCE [LARGE SCALE GENOMIC DNA]</scope>
    <source>
        <strain evidence="2 3">DOE0152z</strain>
    </source>
</reference>
<organism evidence="2 3">
    <name type="scientific">Tetradesmus obliquus</name>
    <name type="common">Green alga</name>
    <name type="synonym">Acutodesmus obliquus</name>
    <dbReference type="NCBI Taxonomy" id="3088"/>
    <lineage>
        <taxon>Eukaryota</taxon>
        <taxon>Viridiplantae</taxon>
        <taxon>Chlorophyta</taxon>
        <taxon>core chlorophytes</taxon>
        <taxon>Chlorophyceae</taxon>
        <taxon>CS clade</taxon>
        <taxon>Sphaeropleales</taxon>
        <taxon>Scenedesmaceae</taxon>
        <taxon>Tetradesmus</taxon>
    </lineage>
</organism>
<name>A0ABY8U2T4_TETOB</name>
<dbReference type="EMBL" id="CP126213">
    <property type="protein sequence ID" value="WIA15424.1"/>
    <property type="molecule type" value="Genomic_DNA"/>
</dbReference>
<feature type="region of interest" description="Disordered" evidence="1">
    <location>
        <begin position="1"/>
        <end position="28"/>
    </location>
</feature>
<evidence type="ECO:0000313" key="3">
    <source>
        <dbReference type="Proteomes" id="UP001244341"/>
    </source>
</evidence>
<dbReference type="Proteomes" id="UP001244341">
    <property type="component" value="Chromosome 6b"/>
</dbReference>
<gene>
    <name evidence="2" type="ORF">OEZ85_002075</name>
</gene>
<keyword evidence="3" id="KW-1185">Reference proteome</keyword>
<evidence type="ECO:0000313" key="2">
    <source>
        <dbReference type="EMBL" id="WIA15424.1"/>
    </source>
</evidence>